<evidence type="ECO:0000256" key="4">
    <source>
        <dbReference type="ARBA" id="ARBA00010617"/>
    </source>
</evidence>
<dbReference type="InterPro" id="IPR002401">
    <property type="entry name" value="Cyt_P450_E_grp-I"/>
</dbReference>
<proteinExistence type="inferred from homology"/>
<evidence type="ECO:0000256" key="2">
    <source>
        <dbReference type="ARBA" id="ARBA00004174"/>
    </source>
</evidence>
<dbReference type="PANTHER" id="PTHR24292">
    <property type="entry name" value="CYTOCHROME P450"/>
    <property type="match status" value="1"/>
</dbReference>
<dbReference type="EMBL" id="GBHO01036827">
    <property type="protein sequence ID" value="JAG06777.1"/>
    <property type="molecule type" value="Transcribed_RNA"/>
</dbReference>
<feature type="binding site" description="axial binding residue" evidence="13">
    <location>
        <position position="455"/>
    </location>
    <ligand>
        <name>heme</name>
        <dbReference type="ChEBI" id="CHEBI:30413"/>
    </ligand>
    <ligandPart>
        <name>Fe</name>
        <dbReference type="ChEBI" id="CHEBI:18248"/>
    </ligandPart>
</feature>
<evidence type="ECO:0000256" key="1">
    <source>
        <dbReference type="ARBA" id="ARBA00001971"/>
    </source>
</evidence>
<evidence type="ECO:0000256" key="5">
    <source>
        <dbReference type="ARBA" id="ARBA00022617"/>
    </source>
</evidence>
<dbReference type="GO" id="GO:0005506">
    <property type="term" value="F:iron ion binding"/>
    <property type="evidence" value="ECO:0007669"/>
    <property type="project" value="InterPro"/>
</dbReference>
<dbReference type="InterPro" id="IPR017972">
    <property type="entry name" value="Cyt_P450_CS"/>
</dbReference>
<dbReference type="CDD" id="cd11056">
    <property type="entry name" value="CYP6-like"/>
    <property type="match status" value="1"/>
</dbReference>
<dbReference type="Pfam" id="PF00067">
    <property type="entry name" value="p450"/>
    <property type="match status" value="1"/>
</dbReference>
<sequence length="513" mass="59017">MIIEIILVVIGLALFVYWRLSERNNYWIERRVVHRTPVLFYGNIKERLTFKTPFHVFYRKFYEDFEGHKYVGIYEGRIPTLLVRDPDIIRNILAKDFDHFVDRSTTRFKHSQHTKYMLNAISGNHWKQVRAALTPTFTSGKMKAMFSNVEDCALKLIDHLKGRMANTSDQELGGIDTKDLYGKVALEVIASTAFGVQCNSFDENGNTEFIKKISDFNKLSTVTRYILLSLLLLDLPNWLTKHITLSFFNTDTVNYLTKVYKDTAKYRTDNNVRRNDFLQLLLDGQSGILEGDSAAGDDGKGLITEDVAIAQSVLFFIAGYETSSSLMSLASYSLSLEKEVQNKLREEIQRVLGEDQKVTYEKINEMHYLDMVLSETLRMYPPLGRLDRVCTKPYTIDHIEIPVGGRVAIPCAGIHMDPKFYPEPDKFIPERFSPEEKAKRHPYVYMPFGLGPRNCIGMRFAQMSVKIIMVHVLKNFLIEVDSETPIPFVYDERSMLLKPKGGELKVKLRAASY</sequence>
<dbReference type="AlphaFoldDB" id="A0A0A9WE93"/>
<evidence type="ECO:0000256" key="12">
    <source>
        <dbReference type="ARBA" id="ARBA00023136"/>
    </source>
</evidence>
<reference evidence="15" key="2">
    <citation type="submission" date="2014-07" db="EMBL/GenBank/DDBJ databases">
        <authorList>
            <person name="Hull J."/>
        </authorList>
    </citation>
    <scope>NUCLEOTIDE SEQUENCE</scope>
</reference>
<reference evidence="16" key="3">
    <citation type="journal article" date="2016" name="Gigascience">
        <title>De novo construction of an expanded transcriptome assembly for the western tarnished plant bug, Lygus hesperus.</title>
        <authorList>
            <person name="Tassone E.E."/>
            <person name="Geib S.M."/>
            <person name="Hall B."/>
            <person name="Fabrick J.A."/>
            <person name="Brent C.S."/>
            <person name="Hull J.J."/>
        </authorList>
    </citation>
    <scope>NUCLEOTIDE SEQUENCE</scope>
</reference>
<keyword evidence="8" id="KW-0492">Microsome</keyword>
<evidence type="ECO:0000313" key="16">
    <source>
        <dbReference type="EMBL" id="JAQ10388.1"/>
    </source>
</evidence>
<reference evidence="15" key="1">
    <citation type="journal article" date="2014" name="PLoS ONE">
        <title>Transcriptome-Based Identification of ABC Transporters in the Western Tarnished Plant Bug Lygus hesperus.</title>
        <authorList>
            <person name="Hull J.J."/>
            <person name="Chaney K."/>
            <person name="Geib S.M."/>
            <person name="Fabrick J.A."/>
            <person name="Brent C.S."/>
            <person name="Walsh D."/>
            <person name="Lavine L.C."/>
        </authorList>
    </citation>
    <scope>NUCLEOTIDE SEQUENCE</scope>
</reference>
<gene>
    <name evidence="15" type="primary">CYP6K1_2</name>
    <name evidence="16" type="synonym">CYP6K1_4</name>
    <name evidence="15" type="ORF">CM83_57786</name>
    <name evidence="16" type="ORF">g.70997</name>
</gene>
<organism evidence="15">
    <name type="scientific">Lygus hesperus</name>
    <name type="common">Western plant bug</name>
    <dbReference type="NCBI Taxonomy" id="30085"/>
    <lineage>
        <taxon>Eukaryota</taxon>
        <taxon>Metazoa</taxon>
        <taxon>Ecdysozoa</taxon>
        <taxon>Arthropoda</taxon>
        <taxon>Hexapoda</taxon>
        <taxon>Insecta</taxon>
        <taxon>Pterygota</taxon>
        <taxon>Neoptera</taxon>
        <taxon>Paraneoptera</taxon>
        <taxon>Hemiptera</taxon>
        <taxon>Heteroptera</taxon>
        <taxon>Panheteroptera</taxon>
        <taxon>Cimicomorpha</taxon>
        <taxon>Miridae</taxon>
        <taxon>Mirini</taxon>
        <taxon>Lygus</taxon>
    </lineage>
</organism>
<keyword evidence="7" id="KW-0256">Endoplasmic reticulum</keyword>
<comment type="similarity">
    <text evidence="4 14">Belongs to the cytochrome P450 family.</text>
</comment>
<keyword evidence="5 13" id="KW-0349">Heme</keyword>
<dbReference type="InterPro" id="IPR001128">
    <property type="entry name" value="Cyt_P450"/>
</dbReference>
<keyword evidence="6 13" id="KW-0479">Metal-binding</keyword>
<evidence type="ECO:0000256" key="13">
    <source>
        <dbReference type="PIRSR" id="PIRSR602401-1"/>
    </source>
</evidence>
<evidence type="ECO:0000313" key="15">
    <source>
        <dbReference type="EMBL" id="JAG06777.1"/>
    </source>
</evidence>
<protein>
    <submittedName>
        <fullName evidence="15">Cytochrome P450 6k1</fullName>
    </submittedName>
</protein>
<dbReference type="GO" id="GO:0020037">
    <property type="term" value="F:heme binding"/>
    <property type="evidence" value="ECO:0007669"/>
    <property type="project" value="InterPro"/>
</dbReference>
<comment type="cofactor">
    <cofactor evidence="1 13">
        <name>heme</name>
        <dbReference type="ChEBI" id="CHEBI:30413"/>
    </cofactor>
</comment>
<dbReference type="PROSITE" id="PS00086">
    <property type="entry name" value="CYTOCHROME_P450"/>
    <property type="match status" value="1"/>
</dbReference>
<keyword evidence="9 14" id="KW-0560">Oxidoreductase</keyword>
<evidence type="ECO:0000256" key="14">
    <source>
        <dbReference type="RuleBase" id="RU000461"/>
    </source>
</evidence>
<name>A0A0A9WE93_LYGHE</name>
<dbReference type="InterPro" id="IPR050476">
    <property type="entry name" value="Insect_CytP450_Detox"/>
</dbReference>
<dbReference type="GO" id="GO:0005789">
    <property type="term" value="C:endoplasmic reticulum membrane"/>
    <property type="evidence" value="ECO:0007669"/>
    <property type="project" value="UniProtKB-SubCell"/>
</dbReference>
<evidence type="ECO:0000256" key="6">
    <source>
        <dbReference type="ARBA" id="ARBA00022723"/>
    </source>
</evidence>
<accession>A0A0A9WE93</accession>
<dbReference type="PRINTS" id="PR00385">
    <property type="entry name" value="P450"/>
</dbReference>
<keyword evidence="11 14" id="KW-0503">Monooxygenase</keyword>
<evidence type="ECO:0000256" key="10">
    <source>
        <dbReference type="ARBA" id="ARBA00023004"/>
    </source>
</evidence>
<dbReference type="FunFam" id="1.10.630.10:FF:000042">
    <property type="entry name" value="Cytochrome P450"/>
    <property type="match status" value="1"/>
</dbReference>
<comment type="subcellular location">
    <subcellularLocation>
        <location evidence="3">Endoplasmic reticulum membrane</location>
        <topology evidence="3">Peripheral membrane protein</topology>
    </subcellularLocation>
    <subcellularLocation>
        <location evidence="2">Microsome membrane</location>
        <topology evidence="2">Peripheral membrane protein</topology>
    </subcellularLocation>
</comment>
<dbReference type="EMBL" id="GDHC01008241">
    <property type="protein sequence ID" value="JAQ10388.1"/>
    <property type="molecule type" value="Transcribed_RNA"/>
</dbReference>
<dbReference type="GO" id="GO:0004497">
    <property type="term" value="F:monooxygenase activity"/>
    <property type="evidence" value="ECO:0007669"/>
    <property type="project" value="UniProtKB-KW"/>
</dbReference>
<keyword evidence="10 13" id="KW-0408">Iron</keyword>
<evidence type="ECO:0000256" key="8">
    <source>
        <dbReference type="ARBA" id="ARBA00022848"/>
    </source>
</evidence>
<evidence type="ECO:0000256" key="7">
    <source>
        <dbReference type="ARBA" id="ARBA00022824"/>
    </source>
</evidence>
<dbReference type="PANTHER" id="PTHR24292:SF54">
    <property type="entry name" value="CYP9F3-RELATED"/>
    <property type="match status" value="1"/>
</dbReference>
<dbReference type="PRINTS" id="PR00463">
    <property type="entry name" value="EP450I"/>
</dbReference>
<evidence type="ECO:0000256" key="9">
    <source>
        <dbReference type="ARBA" id="ARBA00023002"/>
    </source>
</evidence>
<evidence type="ECO:0000256" key="11">
    <source>
        <dbReference type="ARBA" id="ARBA00023033"/>
    </source>
</evidence>
<dbReference type="SUPFAM" id="SSF48264">
    <property type="entry name" value="Cytochrome P450"/>
    <property type="match status" value="1"/>
</dbReference>
<dbReference type="Gene3D" id="1.10.630.10">
    <property type="entry name" value="Cytochrome P450"/>
    <property type="match status" value="1"/>
</dbReference>
<dbReference type="GO" id="GO:0016705">
    <property type="term" value="F:oxidoreductase activity, acting on paired donors, with incorporation or reduction of molecular oxygen"/>
    <property type="evidence" value="ECO:0007669"/>
    <property type="project" value="InterPro"/>
</dbReference>
<evidence type="ECO:0000256" key="3">
    <source>
        <dbReference type="ARBA" id="ARBA00004406"/>
    </source>
</evidence>
<keyword evidence="12" id="KW-0472">Membrane</keyword>
<dbReference type="InterPro" id="IPR036396">
    <property type="entry name" value="Cyt_P450_sf"/>
</dbReference>